<dbReference type="RefSeq" id="WP_061160221.1">
    <property type="nucleotide sequence ID" value="NZ_FCOI02000006.1"/>
</dbReference>
<evidence type="ECO:0000313" key="1">
    <source>
        <dbReference type="EMBL" id="SAK56351.1"/>
    </source>
</evidence>
<reference evidence="2" key="1">
    <citation type="submission" date="2016-01" db="EMBL/GenBank/DDBJ databases">
        <authorList>
            <person name="Peeters Charlotte."/>
        </authorList>
    </citation>
    <scope>NUCLEOTIDE SEQUENCE [LARGE SCALE GENOMIC DNA]</scope>
</reference>
<keyword evidence="2" id="KW-1185">Reference proteome</keyword>
<proteinExistence type="predicted"/>
<protein>
    <submittedName>
        <fullName evidence="1">Uncharacterized protein</fullName>
    </submittedName>
</protein>
<dbReference type="AlphaFoldDB" id="A0A158AEU4"/>
<sequence>MNDAGVAATLLNRWERNNRAQNADSAVGLLREGGLSFSHYVGVSHDTSAEFVNGVKIECLTFGDGSRARRFGTFPTIFFRRLF</sequence>
<accession>A0A158AEU4</accession>
<dbReference type="Proteomes" id="UP000054624">
    <property type="component" value="Unassembled WGS sequence"/>
</dbReference>
<dbReference type="EMBL" id="FCOI02000006">
    <property type="protein sequence ID" value="SAK56351.1"/>
    <property type="molecule type" value="Genomic_DNA"/>
</dbReference>
<evidence type="ECO:0000313" key="2">
    <source>
        <dbReference type="Proteomes" id="UP000054624"/>
    </source>
</evidence>
<dbReference type="OrthoDB" id="9019816at2"/>
<gene>
    <name evidence="1" type="ORF">AWB76_02274</name>
</gene>
<name>A0A158AEU4_9BURK</name>
<organism evidence="1 2">
    <name type="scientific">Caballeronia temeraria</name>
    <dbReference type="NCBI Taxonomy" id="1777137"/>
    <lineage>
        <taxon>Bacteria</taxon>
        <taxon>Pseudomonadati</taxon>
        <taxon>Pseudomonadota</taxon>
        <taxon>Betaproteobacteria</taxon>
        <taxon>Burkholderiales</taxon>
        <taxon>Burkholderiaceae</taxon>
        <taxon>Caballeronia</taxon>
    </lineage>
</organism>